<dbReference type="GO" id="GO:0030660">
    <property type="term" value="C:Golgi-associated vesicle membrane"/>
    <property type="evidence" value="ECO:0007669"/>
    <property type="project" value="TreeGrafter"/>
</dbReference>
<dbReference type="GO" id="GO:0010008">
    <property type="term" value="C:endosome membrane"/>
    <property type="evidence" value="ECO:0007669"/>
    <property type="project" value="UniProtKB-SubCell"/>
</dbReference>
<sequence>MLMGKLSVPPDFLTAASANNIGLVYGRQEGKTEWSDPICLTYNPQYLSIHNPLPTEEKYAIRGLFKDFTPDYGCDDSGAYDGGSALNKIVAVARGNCTFVEKTDMAEQHQAKAVIVVSSTYVSPGINQTSDIHRFTIPSGTMLKSDFIKIQKLGKTVEMMIYAPEVSDKLFDPCMVVIFLLAVVCVAVGGFWSGLTVIERQKKQEEKEKKKREKKYPVWKYIPIRTSTPKLPCCKSQLEVKNLILYALCLTFAIVWAVERHESYAWVLQDILGLAFCINMLKTIQVPNLKICSILLILLFLYDIFFVFITPYFTKNGESIMVKVATGGASKSKERLPMVFVVPKLNYSPYSSCLNQPSMLGFGDVIVPGLLVGYNHGIDLNVKSKKIYYIATVIAYGIGMIITFVALELMQTGQPALLYLVPCTLITTFVIGCIRGEFKLLWNGIKKVGVPENSESPPPQPDIVTSGPDTASVNNVNEEMSSTSTIDSENRSLIRK</sequence>
<dbReference type="SMART" id="SM00730">
    <property type="entry name" value="PSN"/>
    <property type="match status" value="1"/>
</dbReference>
<accession>A0A8S3R0D2</accession>
<feature type="transmembrane region" description="Helical" evidence="9">
    <location>
        <begin position="293"/>
        <end position="313"/>
    </location>
</feature>
<dbReference type="PANTHER" id="PTHR12174:SF103">
    <property type="entry name" value="INTRAMEMBRANE PROTEASE (IMPAS) FAMILY"/>
    <property type="match status" value="1"/>
</dbReference>
<dbReference type="InterPro" id="IPR003137">
    <property type="entry name" value="PA_domain"/>
</dbReference>
<keyword evidence="7 9" id="KW-0472">Membrane</keyword>
<dbReference type="GO" id="GO:0033619">
    <property type="term" value="P:membrane protein proteolysis"/>
    <property type="evidence" value="ECO:0007669"/>
    <property type="project" value="TreeGrafter"/>
</dbReference>
<dbReference type="EMBL" id="CAJPWZ010000887">
    <property type="protein sequence ID" value="CAG2202355.1"/>
    <property type="molecule type" value="Genomic_DNA"/>
</dbReference>
<dbReference type="GO" id="GO:0098553">
    <property type="term" value="C:lumenal side of endoplasmic reticulum membrane"/>
    <property type="evidence" value="ECO:0007669"/>
    <property type="project" value="TreeGrafter"/>
</dbReference>
<evidence type="ECO:0000256" key="2">
    <source>
        <dbReference type="ARBA" id="ARBA00006859"/>
    </source>
</evidence>
<gene>
    <name evidence="11" type="ORF">MEDL_16937</name>
</gene>
<keyword evidence="3 9" id="KW-0812">Transmembrane</keyword>
<dbReference type="EC" id="3.4.23.-" evidence="11"/>
<feature type="region of interest" description="Disordered" evidence="8">
    <location>
        <begin position="451"/>
        <end position="496"/>
    </location>
</feature>
<evidence type="ECO:0000256" key="1">
    <source>
        <dbReference type="ARBA" id="ARBA00004337"/>
    </source>
</evidence>
<dbReference type="Pfam" id="PF04258">
    <property type="entry name" value="Peptidase_A22B"/>
    <property type="match status" value="1"/>
</dbReference>
<evidence type="ECO:0000256" key="3">
    <source>
        <dbReference type="ARBA" id="ARBA00022692"/>
    </source>
</evidence>
<keyword evidence="12" id="KW-1185">Reference proteome</keyword>
<feature type="transmembrane region" description="Helical" evidence="9">
    <location>
        <begin position="358"/>
        <end position="375"/>
    </location>
</feature>
<dbReference type="OrthoDB" id="29661at2759"/>
<dbReference type="InterPro" id="IPR046450">
    <property type="entry name" value="PA_dom_sf"/>
</dbReference>
<proteinExistence type="inferred from homology"/>
<dbReference type="GO" id="GO:0042500">
    <property type="term" value="F:aspartic endopeptidase activity, intramembrane cleaving"/>
    <property type="evidence" value="ECO:0007669"/>
    <property type="project" value="InterPro"/>
</dbReference>
<evidence type="ECO:0000313" key="11">
    <source>
        <dbReference type="EMBL" id="CAG2202355.1"/>
    </source>
</evidence>
<dbReference type="InterPro" id="IPR007369">
    <property type="entry name" value="Peptidase_A22B_SPP"/>
</dbReference>
<evidence type="ECO:0000256" key="8">
    <source>
        <dbReference type="SAM" id="MobiDB-lite"/>
    </source>
</evidence>
<evidence type="ECO:0000256" key="9">
    <source>
        <dbReference type="SAM" id="Phobius"/>
    </source>
</evidence>
<name>A0A8S3R0D2_MYTED</name>
<feature type="transmembrane region" description="Helical" evidence="9">
    <location>
        <begin position="175"/>
        <end position="198"/>
    </location>
</feature>
<evidence type="ECO:0000256" key="6">
    <source>
        <dbReference type="ARBA" id="ARBA00022989"/>
    </source>
</evidence>
<comment type="caution">
    <text evidence="11">The sequence shown here is derived from an EMBL/GenBank/DDBJ whole genome shotgun (WGS) entry which is preliminary data.</text>
</comment>
<feature type="transmembrane region" description="Helical" evidence="9">
    <location>
        <begin position="387"/>
        <end position="410"/>
    </location>
</feature>
<protein>
    <submittedName>
        <fullName evidence="11">SPPL2B</fullName>
        <ecNumber evidence="11">3.4.23.-</ecNumber>
    </submittedName>
</protein>
<keyword evidence="6 9" id="KW-1133">Transmembrane helix</keyword>
<keyword evidence="5 11" id="KW-0378">Hydrolase</keyword>
<dbReference type="SUPFAM" id="SSF52025">
    <property type="entry name" value="PA domain"/>
    <property type="match status" value="1"/>
</dbReference>
<feature type="domain" description="PA" evidence="10">
    <location>
        <begin position="70"/>
        <end position="144"/>
    </location>
</feature>
<comment type="subcellular location">
    <subcellularLocation>
        <location evidence="1">Endosome membrane</location>
        <topology evidence="1">Multi-pass membrane protein</topology>
    </subcellularLocation>
</comment>
<organism evidence="11 12">
    <name type="scientific">Mytilus edulis</name>
    <name type="common">Blue mussel</name>
    <dbReference type="NCBI Taxonomy" id="6550"/>
    <lineage>
        <taxon>Eukaryota</taxon>
        <taxon>Metazoa</taxon>
        <taxon>Spiralia</taxon>
        <taxon>Lophotrochozoa</taxon>
        <taxon>Mollusca</taxon>
        <taxon>Bivalvia</taxon>
        <taxon>Autobranchia</taxon>
        <taxon>Pteriomorphia</taxon>
        <taxon>Mytilida</taxon>
        <taxon>Mytiloidea</taxon>
        <taxon>Mytilidae</taxon>
        <taxon>Mytilinae</taxon>
        <taxon>Mytilus</taxon>
    </lineage>
</organism>
<evidence type="ECO:0000256" key="4">
    <source>
        <dbReference type="ARBA" id="ARBA00022753"/>
    </source>
</evidence>
<keyword evidence="4" id="KW-0967">Endosome</keyword>
<dbReference type="Gene3D" id="3.50.30.30">
    <property type="match status" value="1"/>
</dbReference>
<evidence type="ECO:0000313" key="12">
    <source>
        <dbReference type="Proteomes" id="UP000683360"/>
    </source>
</evidence>
<comment type="similarity">
    <text evidence="2">Belongs to the peptidase A22B family.</text>
</comment>
<dbReference type="GO" id="GO:0005765">
    <property type="term" value="C:lysosomal membrane"/>
    <property type="evidence" value="ECO:0007669"/>
    <property type="project" value="TreeGrafter"/>
</dbReference>
<evidence type="ECO:0000256" key="7">
    <source>
        <dbReference type="ARBA" id="ARBA00023136"/>
    </source>
</evidence>
<feature type="compositionally biased region" description="Polar residues" evidence="8">
    <location>
        <begin position="467"/>
        <end position="487"/>
    </location>
</feature>
<dbReference type="AlphaFoldDB" id="A0A8S3R0D2"/>
<dbReference type="Pfam" id="PF02225">
    <property type="entry name" value="PA"/>
    <property type="match status" value="1"/>
</dbReference>
<dbReference type="GO" id="GO:0098554">
    <property type="term" value="C:cytoplasmic side of endoplasmic reticulum membrane"/>
    <property type="evidence" value="ECO:0007669"/>
    <property type="project" value="TreeGrafter"/>
</dbReference>
<evidence type="ECO:0000259" key="10">
    <source>
        <dbReference type="Pfam" id="PF02225"/>
    </source>
</evidence>
<feature type="transmembrane region" description="Helical" evidence="9">
    <location>
        <begin position="416"/>
        <end position="434"/>
    </location>
</feature>
<reference evidence="11" key="1">
    <citation type="submission" date="2021-03" db="EMBL/GenBank/DDBJ databases">
        <authorList>
            <person name="Bekaert M."/>
        </authorList>
    </citation>
    <scope>NUCLEOTIDE SEQUENCE</scope>
</reference>
<evidence type="ECO:0000256" key="5">
    <source>
        <dbReference type="ARBA" id="ARBA00022801"/>
    </source>
</evidence>
<dbReference type="PANTHER" id="PTHR12174">
    <property type="entry name" value="SIGNAL PEPTIDE PEPTIDASE"/>
    <property type="match status" value="1"/>
</dbReference>
<dbReference type="InterPro" id="IPR006639">
    <property type="entry name" value="Preselin/SPP"/>
</dbReference>
<dbReference type="Proteomes" id="UP000683360">
    <property type="component" value="Unassembled WGS sequence"/>
</dbReference>